<sequence length="71" mass="8359">MRGRSRYYKHSIMSNATFGELTIRNKDMELIIPQKYITLEGKIYQNIQKLIDKGNIVELKERGIKINNLMS</sequence>
<evidence type="ECO:0000313" key="2">
    <source>
        <dbReference type="Proteomes" id="UP000202618"/>
    </source>
</evidence>
<name>A0A172JI77_BPPB1</name>
<dbReference type="EMBL" id="KU878088">
    <property type="protein sequence ID" value="AMS01251.1"/>
    <property type="molecule type" value="Genomic_DNA"/>
</dbReference>
<accession>A0A172JI77</accession>
<evidence type="ECO:0000313" key="1">
    <source>
        <dbReference type="EMBL" id="AMS01251.1"/>
    </source>
</evidence>
<dbReference type="Proteomes" id="UP000202618">
    <property type="component" value="Segment"/>
</dbReference>
<dbReference type="RefSeq" id="YP_009283071.1">
    <property type="nucleotide sequence ID" value="NC_031039.1"/>
</dbReference>
<proteinExistence type="predicted"/>
<organism evidence="1 2">
    <name type="scientific">Bacillus phage AR9</name>
    <dbReference type="NCBI Taxonomy" id="1815509"/>
    <lineage>
        <taxon>Viruses</taxon>
        <taxon>Duplodnaviria</taxon>
        <taxon>Heunggongvirae</taxon>
        <taxon>Uroviricota</taxon>
        <taxon>Caudoviricetes</taxon>
        <taxon>Takahashivirus</taxon>
        <taxon>Bacillus phage PBS1</taxon>
    </lineage>
</organism>
<dbReference type="KEGG" id="vg:29058885"/>
<dbReference type="GeneID" id="29058885"/>
<gene>
    <name evidence="1" type="ORF">AR9_g167</name>
</gene>
<protein>
    <submittedName>
        <fullName evidence="1">Uncharacterized protein</fullName>
    </submittedName>
</protein>
<reference evidence="1 2" key="1">
    <citation type="journal article" date="2016" name="Virology">
        <title>The genome of AR9, a giant transducing Bacillus phage encoding two multisubunit RNA polymerases.</title>
        <authorList>
            <person name="Lavysh D."/>
            <person name="Sokolova M."/>
            <person name="Minakhin L."/>
            <person name="Yakunina M."/>
            <person name="Artamonova T."/>
            <person name="Kozyavkin S."/>
            <person name="Makarova K.S."/>
            <person name="Koonin E.V."/>
            <person name="Severinov K."/>
        </authorList>
    </citation>
    <scope>NUCLEOTIDE SEQUENCE [LARGE SCALE GENOMIC DNA]</scope>
</reference>